<dbReference type="PRINTS" id="PR00783">
    <property type="entry name" value="MINTRINSICP"/>
</dbReference>
<evidence type="ECO:0000313" key="9">
    <source>
        <dbReference type="Proteomes" id="UP000244855"/>
    </source>
</evidence>
<evidence type="ECO:0000256" key="5">
    <source>
        <dbReference type="RuleBase" id="RU000477"/>
    </source>
</evidence>
<gene>
    <name evidence="8" type="ORF">DM02DRAFT_654005</name>
</gene>
<keyword evidence="2 5" id="KW-0812">Transmembrane</keyword>
<dbReference type="EMBL" id="KZ805349">
    <property type="protein sequence ID" value="PVI01985.1"/>
    <property type="molecule type" value="Genomic_DNA"/>
</dbReference>
<evidence type="ECO:0000256" key="3">
    <source>
        <dbReference type="ARBA" id="ARBA00022989"/>
    </source>
</evidence>
<evidence type="ECO:0000313" key="8">
    <source>
        <dbReference type="EMBL" id="PVI01985.1"/>
    </source>
</evidence>
<protein>
    <submittedName>
        <fullName evidence="8">Aquaporin-like protein</fullName>
    </submittedName>
</protein>
<dbReference type="InterPro" id="IPR023271">
    <property type="entry name" value="Aquaporin-like"/>
</dbReference>
<dbReference type="Pfam" id="PF00230">
    <property type="entry name" value="MIP"/>
    <property type="match status" value="1"/>
</dbReference>
<dbReference type="OrthoDB" id="3222at2759"/>
<evidence type="ECO:0000256" key="1">
    <source>
        <dbReference type="ARBA" id="ARBA00004141"/>
    </source>
</evidence>
<dbReference type="Proteomes" id="UP000244855">
    <property type="component" value="Unassembled WGS sequence"/>
</dbReference>
<dbReference type="SUPFAM" id="SSF81338">
    <property type="entry name" value="Aquaporin-like"/>
    <property type="match status" value="1"/>
</dbReference>
<feature type="transmembrane region" description="Helical" evidence="7">
    <location>
        <begin position="173"/>
        <end position="191"/>
    </location>
</feature>
<comment type="subcellular location">
    <subcellularLocation>
        <location evidence="1">Membrane</location>
        <topology evidence="1">Multi-pass membrane protein</topology>
    </subcellularLocation>
</comment>
<accession>A0A2V1DXK6</accession>
<organism evidence="8 9">
    <name type="scientific">Periconia macrospinosa</name>
    <dbReference type="NCBI Taxonomy" id="97972"/>
    <lineage>
        <taxon>Eukaryota</taxon>
        <taxon>Fungi</taxon>
        <taxon>Dikarya</taxon>
        <taxon>Ascomycota</taxon>
        <taxon>Pezizomycotina</taxon>
        <taxon>Dothideomycetes</taxon>
        <taxon>Pleosporomycetidae</taxon>
        <taxon>Pleosporales</taxon>
        <taxon>Massarineae</taxon>
        <taxon>Periconiaceae</taxon>
        <taxon>Periconia</taxon>
    </lineage>
</organism>
<evidence type="ECO:0000256" key="7">
    <source>
        <dbReference type="SAM" id="Phobius"/>
    </source>
</evidence>
<feature type="transmembrane region" description="Helical" evidence="7">
    <location>
        <begin position="299"/>
        <end position="319"/>
    </location>
</feature>
<evidence type="ECO:0000256" key="2">
    <source>
        <dbReference type="ARBA" id="ARBA00022692"/>
    </source>
</evidence>
<dbReference type="GO" id="GO:0015267">
    <property type="term" value="F:channel activity"/>
    <property type="evidence" value="ECO:0007669"/>
    <property type="project" value="InterPro"/>
</dbReference>
<dbReference type="InterPro" id="IPR000425">
    <property type="entry name" value="MIP"/>
</dbReference>
<feature type="transmembrane region" description="Helical" evidence="7">
    <location>
        <begin position="252"/>
        <end position="271"/>
    </location>
</feature>
<dbReference type="PANTHER" id="PTHR47002:SF2">
    <property type="entry name" value="AQUAPORIN AQPAE.A-LIKE"/>
    <property type="match status" value="1"/>
</dbReference>
<name>A0A2V1DXK6_9PLEO</name>
<feature type="region of interest" description="Disordered" evidence="6">
    <location>
        <begin position="1"/>
        <end position="39"/>
    </location>
</feature>
<dbReference type="AlphaFoldDB" id="A0A2V1DXK6"/>
<keyword evidence="4 7" id="KW-0472">Membrane</keyword>
<sequence>MGSESDIELGNTEVSKGELRQRKKRKLSDSGPPVATRPFVGRIGGNQEFTVSPDASDFTRVTSKAPDAAANFTWQQSFNLQGFKDPELWKEATIEGIGACAQTYIGGLYSMGLAPALTATALGPITPAVFGSIATAMLIVLFIFAGGPVSGGHFNPLITLATFTTRLSTFPRTVLYVSCQCVGGVVAGWILRGTLGLSAEAFRSAPGCFFDSELVTPGQAYGLETMTAFVLVFIAFGVALDPRQRDTLGPALSSILVGMAIMLCTFASGIARPGYSGAAMNPARCLGLMSAAEKFDYHYVHWAGAFTATGVNGFLYWLIPPYKNSKN</sequence>
<feature type="transmembrane region" description="Helical" evidence="7">
    <location>
        <begin position="220"/>
        <end position="240"/>
    </location>
</feature>
<feature type="transmembrane region" description="Helical" evidence="7">
    <location>
        <begin position="128"/>
        <end position="152"/>
    </location>
</feature>
<evidence type="ECO:0000256" key="6">
    <source>
        <dbReference type="SAM" id="MobiDB-lite"/>
    </source>
</evidence>
<comment type="similarity">
    <text evidence="5">Belongs to the MIP/aquaporin (TC 1.A.8) family.</text>
</comment>
<dbReference type="GO" id="GO:0016020">
    <property type="term" value="C:membrane"/>
    <property type="evidence" value="ECO:0007669"/>
    <property type="project" value="UniProtKB-SubCell"/>
</dbReference>
<proteinExistence type="inferred from homology"/>
<dbReference type="STRING" id="97972.A0A2V1DXK6"/>
<keyword evidence="9" id="KW-1185">Reference proteome</keyword>
<keyword evidence="5" id="KW-0813">Transport</keyword>
<dbReference type="Gene3D" id="1.20.1080.10">
    <property type="entry name" value="Glycerol uptake facilitator protein"/>
    <property type="match status" value="1"/>
</dbReference>
<keyword evidence="3 7" id="KW-1133">Transmembrane helix</keyword>
<dbReference type="PANTHER" id="PTHR47002">
    <property type="entry name" value="AQUAPORIN-LIKE"/>
    <property type="match status" value="1"/>
</dbReference>
<evidence type="ECO:0000256" key="4">
    <source>
        <dbReference type="ARBA" id="ARBA00023136"/>
    </source>
</evidence>
<reference evidence="8 9" key="1">
    <citation type="journal article" date="2018" name="Sci. Rep.">
        <title>Comparative genomics provides insights into the lifestyle and reveals functional heterogeneity of dark septate endophytic fungi.</title>
        <authorList>
            <person name="Knapp D.G."/>
            <person name="Nemeth J.B."/>
            <person name="Barry K."/>
            <person name="Hainaut M."/>
            <person name="Henrissat B."/>
            <person name="Johnson J."/>
            <person name="Kuo A."/>
            <person name="Lim J.H.P."/>
            <person name="Lipzen A."/>
            <person name="Nolan M."/>
            <person name="Ohm R.A."/>
            <person name="Tamas L."/>
            <person name="Grigoriev I.V."/>
            <person name="Spatafora J.W."/>
            <person name="Nagy L.G."/>
            <person name="Kovacs G.M."/>
        </authorList>
    </citation>
    <scope>NUCLEOTIDE SEQUENCE [LARGE SCALE GENOMIC DNA]</scope>
    <source>
        <strain evidence="8 9">DSE2036</strain>
    </source>
</reference>